<proteinExistence type="predicted"/>
<comment type="subcellular location">
    <subcellularLocation>
        <location evidence="1">Membrane</location>
        <topology evidence="1">Multi-pass membrane protein</topology>
    </subcellularLocation>
</comment>
<reference evidence="8 9" key="2">
    <citation type="journal article" date="2017" name="Genome Announc.">
        <title>Draft genome sequence of Aquitalea magnusonii strain H3, a plant growth-promoting bacterium of duckweed Lemna minor.</title>
        <authorList>
            <person name="Ishizawa H."/>
            <person name="Kuroda M."/>
            <person name="Ike M."/>
        </authorList>
    </citation>
    <scope>NUCLEOTIDE SEQUENCE [LARGE SCALE GENOMIC DNA]</scope>
    <source>
        <strain evidence="8 9">H3</strain>
    </source>
</reference>
<dbReference type="PANTHER" id="PTHR31566">
    <property type="entry name" value="CYTOCHROME C BIOGENESIS PROTEIN CCS1, CHLOROPLASTIC"/>
    <property type="match status" value="1"/>
</dbReference>
<dbReference type="EMBL" id="AP018823">
    <property type="protein sequence ID" value="BBF87732.1"/>
    <property type="molecule type" value="Genomic_DNA"/>
</dbReference>
<evidence type="ECO:0000256" key="6">
    <source>
        <dbReference type="SAM" id="Phobius"/>
    </source>
</evidence>
<dbReference type="InterPro" id="IPR023494">
    <property type="entry name" value="Cyt_c_bgen_Ccs1/CcsB/ResB"/>
</dbReference>
<gene>
    <name evidence="8" type="ORF">DLM_4158</name>
</gene>
<evidence type="ECO:0000313" key="9">
    <source>
        <dbReference type="Proteomes" id="UP000198290"/>
    </source>
</evidence>
<feature type="transmembrane region" description="Helical" evidence="6">
    <location>
        <begin position="170"/>
        <end position="188"/>
    </location>
</feature>
<evidence type="ECO:0000256" key="1">
    <source>
        <dbReference type="ARBA" id="ARBA00004141"/>
    </source>
</evidence>
<protein>
    <submittedName>
        <fullName evidence="8">Cytochrome c-type biogenesis protein Ccs1</fullName>
    </submittedName>
</protein>
<feature type="transmembrane region" description="Helical" evidence="6">
    <location>
        <begin position="21"/>
        <end position="45"/>
    </location>
</feature>
<dbReference type="GO" id="GO:0016020">
    <property type="term" value="C:membrane"/>
    <property type="evidence" value="ECO:0007669"/>
    <property type="project" value="UniProtKB-SubCell"/>
</dbReference>
<dbReference type="Pfam" id="PF05140">
    <property type="entry name" value="ResB"/>
    <property type="match status" value="1"/>
</dbReference>
<name>A0A3G9GQI9_9NEIS</name>
<reference evidence="9" key="1">
    <citation type="journal article" date="2017" name="Biotechnol. Biofuels">
        <title>Evaluation of environmental bacterial communities as a factor affecting the growth of duckweed Lemna minor.</title>
        <authorList>
            <person name="Ishizawa H."/>
            <person name="Kuroda M."/>
            <person name="Morikawa M."/>
            <person name="Ike M."/>
        </authorList>
    </citation>
    <scope>NUCLEOTIDE SEQUENCE [LARGE SCALE GENOMIC DNA]</scope>
    <source>
        <strain evidence="9">H3</strain>
    </source>
</reference>
<dbReference type="STRING" id="332411.VI06_09435"/>
<sequence length="679" mass="75434">MFGTKMTKNTRHTAVYKLYELFSSMRFAIGLLTILAIASIIGTVLKQNEPYPNYAFEFGQYWFAVFEQLGLYDVYHSGWFLTILAFLVLSTTLCIVRNGPGFIKDMKAYREKASDNSLAAMKHSVEIDADNSDPEQLRAYLRGQGWRWREHQRADGSLVLAAKKGAASKLGYFFAHIALVVICIGGLMDGNLPLKLAEMVGSVVPETRDIPQSQIPPQSRLSTSNLSFRGNVTIAEGKSGDVIFLNSGNGYLVQDLPFTVTLKKFYVDYYSNGMPKLFASDIAVTDKATGKVTEAQVKVNHPLIVDGVAIYQASFGDGGSPLTFRAWNLDAPQMAPVAIKGVSMAAQPLRANGKDYSLEFGELRVFNIENMGGKNTDASDKTLSERMQDAREVKHEKQLKNIGPSVTFKLRDKQGQAVEFHHYMAPIQQDGVSYLVAGVRNKVSEPFQYLRLPLDDSMSLDSFMRLRAAFMNPALYDEIAKRTTAKAMQGSAISPAMQQQFANSVKWILGRFAQGGFVALEQFLDEKVPQDKRQAVAQTYVKILQGAVVDVMDVADAKAGIKPVAMDGKRYRFLLDSLVGISALHDYNAPVFLQLQGFDQVQASGLQLTRSPGKNLVYLGSLMLVIGIVLMFYIREIRLWIRCAPGSVRVAMSSNRHNRDLDADFRRHSEAIQQLVRGK</sequence>
<evidence type="ECO:0000256" key="4">
    <source>
        <dbReference type="ARBA" id="ARBA00022989"/>
    </source>
</evidence>
<keyword evidence="3" id="KW-0201">Cytochrome c-type biogenesis</keyword>
<keyword evidence="4 6" id="KW-1133">Transmembrane helix</keyword>
<dbReference type="PANTHER" id="PTHR31566:SF0">
    <property type="entry name" value="CYTOCHROME C BIOGENESIS PROTEIN CCS1, CHLOROPLASTIC"/>
    <property type="match status" value="1"/>
</dbReference>
<evidence type="ECO:0000259" key="7">
    <source>
        <dbReference type="Pfam" id="PF05140"/>
    </source>
</evidence>
<evidence type="ECO:0000256" key="2">
    <source>
        <dbReference type="ARBA" id="ARBA00022692"/>
    </source>
</evidence>
<dbReference type="KEGG" id="amah:DLM_4158"/>
<keyword evidence="2 6" id="KW-0812">Transmembrane</keyword>
<organism evidence="8 9">
    <name type="scientific">Aquitalea magnusonii</name>
    <dbReference type="NCBI Taxonomy" id="332411"/>
    <lineage>
        <taxon>Bacteria</taxon>
        <taxon>Pseudomonadati</taxon>
        <taxon>Pseudomonadota</taxon>
        <taxon>Betaproteobacteria</taxon>
        <taxon>Neisseriales</taxon>
        <taxon>Chromobacteriaceae</taxon>
        <taxon>Aquitalea</taxon>
    </lineage>
</organism>
<feature type="transmembrane region" description="Helical" evidence="6">
    <location>
        <begin position="616"/>
        <end position="634"/>
    </location>
</feature>
<evidence type="ECO:0000256" key="5">
    <source>
        <dbReference type="ARBA" id="ARBA00023136"/>
    </source>
</evidence>
<feature type="transmembrane region" description="Helical" evidence="6">
    <location>
        <begin position="78"/>
        <end position="96"/>
    </location>
</feature>
<evidence type="ECO:0000313" key="8">
    <source>
        <dbReference type="EMBL" id="BBF87732.1"/>
    </source>
</evidence>
<keyword evidence="5 6" id="KW-0472">Membrane</keyword>
<dbReference type="GO" id="GO:0017004">
    <property type="term" value="P:cytochrome complex assembly"/>
    <property type="evidence" value="ECO:0007669"/>
    <property type="project" value="UniProtKB-KW"/>
</dbReference>
<dbReference type="Proteomes" id="UP000198290">
    <property type="component" value="Chromosome"/>
</dbReference>
<dbReference type="InterPro" id="IPR007816">
    <property type="entry name" value="ResB-like_domain"/>
</dbReference>
<reference evidence="9" key="3">
    <citation type="journal article" date="2017" name="Plant Physiol. Biochem.">
        <title>Differential oxidative and antioxidative response of duckweed Lemna minor toward plant growth promoting/inhibiting bacteria.</title>
        <authorList>
            <person name="Ishizawa H."/>
            <person name="Kuroda M."/>
            <person name="Morikawa M."/>
            <person name="Ike M."/>
        </authorList>
    </citation>
    <scope>NUCLEOTIDE SEQUENCE [LARGE SCALE GENOMIC DNA]</scope>
    <source>
        <strain evidence="9">H3</strain>
    </source>
</reference>
<dbReference type="AlphaFoldDB" id="A0A3G9GQI9"/>
<accession>A0A3G9GQI9</accession>
<evidence type="ECO:0000256" key="3">
    <source>
        <dbReference type="ARBA" id="ARBA00022748"/>
    </source>
</evidence>
<keyword evidence="9" id="KW-1185">Reference proteome</keyword>
<feature type="domain" description="ResB-like" evidence="7">
    <location>
        <begin position="25"/>
        <end position="665"/>
    </location>
</feature>